<feature type="transmembrane region" description="Helical" evidence="5">
    <location>
        <begin position="233"/>
        <end position="254"/>
    </location>
</feature>
<evidence type="ECO:0000256" key="3">
    <source>
        <dbReference type="ARBA" id="ARBA00022989"/>
    </source>
</evidence>
<keyword evidence="3 5" id="KW-1133">Transmembrane helix</keyword>
<dbReference type="STRING" id="207949.RED65_04710"/>
<dbReference type="AlphaFoldDB" id="Q1MZS8"/>
<gene>
    <name evidence="6" type="ORF">RED65_04710</name>
</gene>
<evidence type="ECO:0000313" key="7">
    <source>
        <dbReference type="Proteomes" id="UP000004263"/>
    </source>
</evidence>
<sequence length="293" mass="31712">MEAQFLTKVFLPVSLFIIMLGMGLSLRPIDFKLVIVKPKAVVLGLIAQMILLPMLAYLVVIGFGMTGGLAVGVMILALCPGGTTSNLYTYLAKGDIALSVTLTSVVSLIAPFTVPLLIVFFMELLMGQEEYIKLPVLKTILQLVVITIIPISLGMLIRRYKPELSQKLEKPVKLFSIVVLFVIIAAIVFKNRAHIGDYVAQAGLVTLILNVACMMMGYGIAKLAQLNEAQSKAIGIEVGFQNGTLAILIALTLLENDQMAIAATTYSLIMFATGGLFAWVLHRKTQVPVEVDA</sequence>
<accession>Q1MZS8</accession>
<evidence type="ECO:0000313" key="6">
    <source>
        <dbReference type="EMBL" id="EAT11479.1"/>
    </source>
</evidence>
<feature type="transmembrane region" description="Helical" evidence="5">
    <location>
        <begin position="96"/>
        <end position="120"/>
    </location>
</feature>
<dbReference type="OrthoDB" id="9806785at2"/>
<feature type="transmembrane region" description="Helical" evidence="5">
    <location>
        <begin position="140"/>
        <end position="160"/>
    </location>
</feature>
<feature type="transmembrane region" description="Helical" evidence="5">
    <location>
        <begin position="172"/>
        <end position="189"/>
    </location>
</feature>
<dbReference type="PANTHER" id="PTHR10361">
    <property type="entry name" value="SODIUM-BILE ACID COTRANSPORTER"/>
    <property type="match status" value="1"/>
</dbReference>
<evidence type="ECO:0000256" key="5">
    <source>
        <dbReference type="SAM" id="Phobius"/>
    </source>
</evidence>
<dbReference type="InterPro" id="IPR004710">
    <property type="entry name" value="Bilac:Na_transpt"/>
</dbReference>
<name>Q1MZS8_9GAMM</name>
<feature type="transmembrane region" description="Helical" evidence="5">
    <location>
        <begin position="201"/>
        <end position="221"/>
    </location>
</feature>
<feature type="transmembrane region" description="Helical" evidence="5">
    <location>
        <begin position="69"/>
        <end position="89"/>
    </location>
</feature>
<dbReference type="Proteomes" id="UP000004263">
    <property type="component" value="Unassembled WGS sequence"/>
</dbReference>
<reference evidence="6 7" key="1">
    <citation type="submission" date="2006-03" db="EMBL/GenBank/DDBJ databases">
        <authorList>
            <person name="Pinhassi J."/>
            <person name="Pedros-Alio C."/>
            <person name="Ferriera S."/>
            <person name="Johnson J."/>
            <person name="Kravitz S."/>
            <person name="Halpern A."/>
            <person name="Remington K."/>
            <person name="Beeson K."/>
            <person name="Tran B."/>
            <person name="Rogers Y.-H."/>
            <person name="Friedman R."/>
            <person name="Venter J.C."/>
        </authorList>
    </citation>
    <scope>NUCLEOTIDE SEQUENCE [LARGE SCALE GENOMIC DNA]</scope>
    <source>
        <strain evidence="6 7">RED65</strain>
    </source>
</reference>
<protein>
    <submittedName>
        <fullName evidence="6">Bile acid:sodium symporter</fullName>
    </submittedName>
</protein>
<feature type="transmembrane region" description="Helical" evidence="5">
    <location>
        <begin position="260"/>
        <end position="281"/>
    </location>
</feature>
<comment type="subcellular location">
    <subcellularLocation>
        <location evidence="1">Membrane</location>
        <topology evidence="1">Multi-pass membrane protein</topology>
    </subcellularLocation>
</comment>
<dbReference type="HOGENOM" id="CLU_034788_0_1_6"/>
<feature type="transmembrane region" description="Helical" evidence="5">
    <location>
        <begin position="41"/>
        <end position="63"/>
    </location>
</feature>
<dbReference type="EMBL" id="AAQH01000017">
    <property type="protein sequence ID" value="EAT11479.1"/>
    <property type="molecule type" value="Genomic_DNA"/>
</dbReference>
<dbReference type="Gene3D" id="1.20.1530.20">
    <property type="match status" value="1"/>
</dbReference>
<organism evidence="6 7">
    <name type="scientific">Bermanella marisrubri</name>
    <dbReference type="NCBI Taxonomy" id="207949"/>
    <lineage>
        <taxon>Bacteria</taxon>
        <taxon>Pseudomonadati</taxon>
        <taxon>Pseudomonadota</taxon>
        <taxon>Gammaproteobacteria</taxon>
        <taxon>Oceanospirillales</taxon>
        <taxon>Oceanospirillaceae</taxon>
        <taxon>Bermanella</taxon>
    </lineage>
</organism>
<dbReference type="InterPro" id="IPR038770">
    <property type="entry name" value="Na+/solute_symporter_sf"/>
</dbReference>
<evidence type="ECO:0000256" key="1">
    <source>
        <dbReference type="ARBA" id="ARBA00004141"/>
    </source>
</evidence>
<dbReference type="PANTHER" id="PTHR10361:SF24">
    <property type="entry name" value="P3 PROTEIN"/>
    <property type="match status" value="1"/>
</dbReference>
<dbReference type="Pfam" id="PF01758">
    <property type="entry name" value="SBF"/>
    <property type="match status" value="1"/>
</dbReference>
<keyword evidence="4 5" id="KW-0472">Membrane</keyword>
<feature type="transmembrane region" description="Helical" evidence="5">
    <location>
        <begin position="6"/>
        <end position="29"/>
    </location>
</feature>
<keyword evidence="2 5" id="KW-0812">Transmembrane</keyword>
<proteinExistence type="predicted"/>
<dbReference type="GO" id="GO:0016020">
    <property type="term" value="C:membrane"/>
    <property type="evidence" value="ECO:0007669"/>
    <property type="project" value="UniProtKB-SubCell"/>
</dbReference>
<evidence type="ECO:0000256" key="2">
    <source>
        <dbReference type="ARBA" id="ARBA00022692"/>
    </source>
</evidence>
<keyword evidence="7" id="KW-1185">Reference proteome</keyword>
<comment type="caution">
    <text evidence="6">The sequence shown here is derived from an EMBL/GenBank/DDBJ whole genome shotgun (WGS) entry which is preliminary data.</text>
</comment>
<evidence type="ECO:0000256" key="4">
    <source>
        <dbReference type="ARBA" id="ARBA00023136"/>
    </source>
</evidence>
<dbReference type="RefSeq" id="WP_007016552.1">
    <property type="nucleotide sequence ID" value="NZ_AAQH01000017.1"/>
</dbReference>
<dbReference type="InterPro" id="IPR002657">
    <property type="entry name" value="BilAc:Na_symport/Acr3"/>
</dbReference>